<evidence type="ECO:0000313" key="5">
    <source>
        <dbReference type="Proteomes" id="UP000814243"/>
    </source>
</evidence>
<dbReference type="InterPro" id="IPR057251">
    <property type="entry name" value="FP_C"/>
</dbReference>
<evidence type="ECO:0000259" key="3">
    <source>
        <dbReference type="Pfam" id="PF25298"/>
    </source>
</evidence>
<accession>A0A922MXL3</accession>
<dbReference type="AlphaFoldDB" id="A0A922MXL3"/>
<feature type="coiled-coil region" evidence="1">
    <location>
        <begin position="101"/>
        <end position="167"/>
    </location>
</feature>
<gene>
    <name evidence="4" type="ORF">HF086_005690</name>
</gene>
<evidence type="ECO:0000256" key="2">
    <source>
        <dbReference type="SAM" id="MobiDB-lite"/>
    </source>
</evidence>
<dbReference type="EMBL" id="JACEFF010000057">
    <property type="protein sequence ID" value="KAH9645145.1"/>
    <property type="molecule type" value="Genomic_DNA"/>
</dbReference>
<feature type="region of interest" description="Disordered" evidence="2">
    <location>
        <begin position="1"/>
        <end position="24"/>
    </location>
</feature>
<evidence type="ECO:0000256" key="1">
    <source>
        <dbReference type="SAM" id="Coils"/>
    </source>
</evidence>
<dbReference type="Proteomes" id="UP000814243">
    <property type="component" value="Unassembled WGS sequence"/>
</dbReference>
<dbReference type="Pfam" id="PF25298">
    <property type="entry name" value="Baculo_FP_2nd"/>
    <property type="match status" value="1"/>
</dbReference>
<proteinExistence type="predicted"/>
<evidence type="ECO:0000313" key="4">
    <source>
        <dbReference type="EMBL" id="KAH9645145.1"/>
    </source>
</evidence>
<keyword evidence="1" id="KW-0175">Coiled coil</keyword>
<feature type="domain" description="FP protein C-terminal" evidence="3">
    <location>
        <begin position="282"/>
        <end position="329"/>
    </location>
</feature>
<sequence length="853" mass="96739">MSTVRSTPRSPTMKQTNNTCLSQAKSESDIANVVAIDHVNINRNKRARRADSPQEPISLSSHDLQTLLADAKDDHQDSPIAKVLTTQTALMAKLAADISVIKTQNTQIQSANSDIKKTNEEIVKSMSFINHQFEELKKEVEDLRRERREQSEYIVSLEKKIQDLQHKSRSSGIEIRNIPQASNESSTALTKTLCVLGDAVGVSVKDSDLRDVYRLPGKSSSPTSTTRPIIAEFSSVMMKDTLISAVRTFNKSREKQDKLNTGLLGISGTKHPVYVTEQLPGNTKKLYYLSREFAKSNNFKFCWVSNGNIFLRKHEGDKQLLIRSENGLQVIGNAKNVLSTICSPNIVLTGDININTLDATSGPVQDYLILIAMQGLRVGITHPTRLDNCLDHFMVKTRKKWKTVVFEQPLTDHCPILLSIDCAALSTNVSNSKKVVLNYEGINSLLLKETWNDIYLASDANIAAELFTKKLLEIININKYFIDVRKKYRPLKPWITRGVVKSIVKRDKLHKQVKNSDSKESARKHYLTYRNTCNKIIKDLKKQYYQEQLVKYNKNIRETWKIVKDVCSISSKKGDPQVLLNIICNSPIDSLNVVNTHFASVGGILANNIMSKLNISEHELALKAKLNSAPLHSMAFLPTDPVEDCTCAILSRTHSIKYLGVSVDDGLDWKEHIGAIAARLRKMIYIFKNLRQVANHKLAIQTYRALCECLIRYCVCVWGGACKSHLITVEKTQRALLKIIMFLPYRHPTSDVYAKADVLSVRRLFILEALRRFHKLTVPLSPPPSKRVDRLPIPFVRSSFARRQYDVIAPTIYNAALKSRVIDRKTSNYKFKFSIMKWLKKMTYDEIETLLHK</sequence>
<reference evidence="4" key="1">
    <citation type="journal article" date="2021" name="G3 (Bethesda)">
        <title>Genome and transcriptome analysis of the beet armyworm Spodoptera exigua reveals targets for pest control. .</title>
        <authorList>
            <person name="Simon S."/>
            <person name="Breeschoten T."/>
            <person name="Jansen H.J."/>
            <person name="Dirks R.P."/>
            <person name="Schranz M.E."/>
            <person name="Ros V.I.D."/>
        </authorList>
    </citation>
    <scope>NUCLEOTIDE SEQUENCE</scope>
    <source>
        <strain evidence="4">TB_SE_WUR_2020</strain>
    </source>
</reference>
<organism evidence="4 5">
    <name type="scientific">Spodoptera exigua</name>
    <name type="common">Beet armyworm</name>
    <name type="synonym">Noctua fulgens</name>
    <dbReference type="NCBI Taxonomy" id="7107"/>
    <lineage>
        <taxon>Eukaryota</taxon>
        <taxon>Metazoa</taxon>
        <taxon>Ecdysozoa</taxon>
        <taxon>Arthropoda</taxon>
        <taxon>Hexapoda</taxon>
        <taxon>Insecta</taxon>
        <taxon>Pterygota</taxon>
        <taxon>Neoptera</taxon>
        <taxon>Endopterygota</taxon>
        <taxon>Lepidoptera</taxon>
        <taxon>Glossata</taxon>
        <taxon>Ditrysia</taxon>
        <taxon>Noctuoidea</taxon>
        <taxon>Noctuidae</taxon>
        <taxon>Amphipyrinae</taxon>
        <taxon>Spodoptera</taxon>
    </lineage>
</organism>
<comment type="caution">
    <text evidence="4">The sequence shown here is derived from an EMBL/GenBank/DDBJ whole genome shotgun (WGS) entry which is preliminary data.</text>
</comment>
<protein>
    <recommendedName>
        <fullName evidence="3">FP protein C-terminal domain-containing protein</fullName>
    </recommendedName>
</protein>
<name>A0A922MXL3_SPOEX</name>